<comment type="subcellular location">
    <subcellularLocation>
        <location evidence="1">Membrane</location>
        <topology evidence="1">Multi-pass membrane protein</topology>
    </subcellularLocation>
</comment>
<dbReference type="Proteomes" id="UP000247602">
    <property type="component" value="Unassembled WGS sequence"/>
</dbReference>
<dbReference type="GO" id="GO:0016020">
    <property type="term" value="C:membrane"/>
    <property type="evidence" value="ECO:0007669"/>
    <property type="project" value="UniProtKB-SubCell"/>
</dbReference>
<comment type="similarity">
    <text evidence="2">Belongs to the bacterial sugar transferase family.</text>
</comment>
<evidence type="ECO:0000256" key="2">
    <source>
        <dbReference type="ARBA" id="ARBA00006464"/>
    </source>
</evidence>
<reference evidence="9 12" key="2">
    <citation type="submission" date="2020-08" db="EMBL/GenBank/DDBJ databases">
        <title>Sequencing the genomes of 1000 actinobacteria strains.</title>
        <authorList>
            <person name="Klenk H.-P."/>
        </authorList>
    </citation>
    <scope>NUCLEOTIDE SEQUENCE [LARGE SCALE GENOMIC DNA]</scope>
    <source>
        <strain evidence="9 12">DSM 16678</strain>
    </source>
</reference>
<dbReference type="OrthoDB" id="9808602at2"/>
<proteinExistence type="inferred from homology"/>
<evidence type="ECO:0000256" key="1">
    <source>
        <dbReference type="ARBA" id="ARBA00004141"/>
    </source>
</evidence>
<dbReference type="Pfam" id="PF13727">
    <property type="entry name" value="CoA_binding_3"/>
    <property type="match status" value="1"/>
</dbReference>
<evidence type="ECO:0000313" key="9">
    <source>
        <dbReference type="EMBL" id="MBB3676577.1"/>
    </source>
</evidence>
<dbReference type="InterPro" id="IPR003362">
    <property type="entry name" value="Bact_transf"/>
</dbReference>
<dbReference type="NCBIfam" id="TIGR03025">
    <property type="entry name" value="EPS_sugtrans"/>
    <property type="match status" value="1"/>
</dbReference>
<keyword evidence="11" id="KW-1185">Reference proteome</keyword>
<dbReference type="EMBL" id="QKNV01000127">
    <property type="protein sequence ID" value="PZA20964.1"/>
    <property type="molecule type" value="Genomic_DNA"/>
</dbReference>
<feature type="transmembrane region" description="Helical" evidence="7">
    <location>
        <begin position="30"/>
        <end position="50"/>
    </location>
</feature>
<gene>
    <name evidence="10" type="ORF">DMO24_12790</name>
    <name evidence="9" type="ORF">FHX36_002312</name>
</gene>
<dbReference type="PANTHER" id="PTHR30576:SF10">
    <property type="entry name" value="SLL5057 PROTEIN"/>
    <property type="match status" value="1"/>
</dbReference>
<evidence type="ECO:0000256" key="6">
    <source>
        <dbReference type="ARBA" id="ARBA00023136"/>
    </source>
</evidence>
<dbReference type="AlphaFoldDB" id="A0A323V8C4"/>
<keyword evidence="6 7" id="KW-0472">Membrane</keyword>
<evidence type="ECO:0000259" key="8">
    <source>
        <dbReference type="Pfam" id="PF02397"/>
    </source>
</evidence>
<evidence type="ECO:0000313" key="10">
    <source>
        <dbReference type="EMBL" id="PZA20964.1"/>
    </source>
</evidence>
<evidence type="ECO:0000256" key="5">
    <source>
        <dbReference type="ARBA" id="ARBA00022989"/>
    </source>
</evidence>
<name>A0A323V8C4_9ACTN</name>
<evidence type="ECO:0000313" key="12">
    <source>
        <dbReference type="Proteomes" id="UP000580718"/>
    </source>
</evidence>
<feature type="transmembrane region" description="Helical" evidence="7">
    <location>
        <begin position="62"/>
        <end position="83"/>
    </location>
</feature>
<reference evidence="10 11" key="1">
    <citation type="submission" date="2018-06" db="EMBL/GenBank/DDBJ databases">
        <title>Draft genome sequence of Modestobacter versicolor CP153-2.</title>
        <authorList>
            <person name="Gundlapally S.R."/>
        </authorList>
    </citation>
    <scope>NUCLEOTIDE SEQUENCE [LARGE SCALE GENOMIC DNA]</scope>
    <source>
        <strain evidence="10 11">CP153-2</strain>
    </source>
</reference>
<feature type="transmembrane region" description="Helical" evidence="7">
    <location>
        <begin position="265"/>
        <end position="285"/>
    </location>
</feature>
<keyword evidence="5 7" id="KW-1133">Transmembrane helix</keyword>
<dbReference type="RefSeq" id="WP_110552642.1">
    <property type="nucleotide sequence ID" value="NZ_JACIBU010000001.1"/>
</dbReference>
<feature type="transmembrane region" description="Helical" evidence="7">
    <location>
        <begin position="89"/>
        <end position="110"/>
    </location>
</feature>
<accession>A0A323V8C4</accession>
<evidence type="ECO:0000256" key="4">
    <source>
        <dbReference type="ARBA" id="ARBA00022692"/>
    </source>
</evidence>
<comment type="caution">
    <text evidence="10">The sequence shown here is derived from an EMBL/GenBank/DDBJ whole genome shotgun (WGS) entry which is preliminary data.</text>
</comment>
<dbReference type="PANTHER" id="PTHR30576">
    <property type="entry name" value="COLANIC BIOSYNTHESIS UDP-GLUCOSE LIPID CARRIER TRANSFERASE"/>
    <property type="match status" value="1"/>
</dbReference>
<keyword evidence="4 7" id="KW-0812">Transmembrane</keyword>
<evidence type="ECO:0000256" key="7">
    <source>
        <dbReference type="SAM" id="Phobius"/>
    </source>
</evidence>
<evidence type="ECO:0000313" key="11">
    <source>
        <dbReference type="Proteomes" id="UP000247602"/>
    </source>
</evidence>
<dbReference type="Pfam" id="PF02397">
    <property type="entry name" value="Bac_transf"/>
    <property type="match status" value="1"/>
</dbReference>
<dbReference type="EMBL" id="JACIBU010000001">
    <property type="protein sequence ID" value="MBB3676577.1"/>
    <property type="molecule type" value="Genomic_DNA"/>
</dbReference>
<sequence length="452" mass="48787">MVTETLLAAAAATIVLLALDGPVPVASGLFWASASVVLAWPALLAITGAYEERSFGIGSDEFHRVSRAGLLLLAGLGFVSYAADLDLSRALVVVAVPSLALVTLVGRYAARRSLHRQRVQGRCVKRVVVVGRGGAVLELVDRLRRTSHAGLEVVAACVTPDDRARVARAVDLPVAGLDDVLETARRMNADTIAVTSASETASKYLRSLSWQLEGTGMELLVAPGLVEVAGPRLHIRPFDGLPLLSVEQPRFEGWRRVVKGAIDRSVALAALVFLAPVFGALALAVRVSSPGPVFYRQQRVGLNGREFTMLKFRSMVPGADQQVAGLSDGNDADGLLFKIRHDPRVTPVGRWLRRLSLDELPQLVNVLTGSMSLVGPRPPLPQEVARYDTSVSRRLLVKPGLTGLWQISGRSDLPWEEAVRLDLRYVENWSLALDVQILWKTARAVVTASGAY</sequence>
<protein>
    <submittedName>
        <fullName evidence="9">Exopolysaccharide biosynthesis polyprenyl glycosylphosphotransferase</fullName>
    </submittedName>
    <submittedName>
        <fullName evidence="10">Sugar transferase</fullName>
    </submittedName>
</protein>
<dbReference type="Proteomes" id="UP000580718">
    <property type="component" value="Unassembled WGS sequence"/>
</dbReference>
<keyword evidence="3 10" id="KW-0808">Transferase</keyword>
<dbReference type="InterPro" id="IPR017475">
    <property type="entry name" value="EPS_sugar_tfrase"/>
</dbReference>
<feature type="domain" description="Bacterial sugar transferase" evidence="8">
    <location>
        <begin position="259"/>
        <end position="446"/>
    </location>
</feature>
<dbReference type="Gene3D" id="3.40.50.720">
    <property type="entry name" value="NAD(P)-binding Rossmann-like Domain"/>
    <property type="match status" value="1"/>
</dbReference>
<organism evidence="10 11">
    <name type="scientific">Modestobacter versicolor</name>
    <dbReference type="NCBI Taxonomy" id="429133"/>
    <lineage>
        <taxon>Bacteria</taxon>
        <taxon>Bacillati</taxon>
        <taxon>Actinomycetota</taxon>
        <taxon>Actinomycetes</taxon>
        <taxon>Geodermatophilales</taxon>
        <taxon>Geodermatophilaceae</taxon>
        <taxon>Modestobacter</taxon>
    </lineage>
</organism>
<evidence type="ECO:0000256" key="3">
    <source>
        <dbReference type="ARBA" id="ARBA00022679"/>
    </source>
</evidence>
<dbReference type="GO" id="GO:0016780">
    <property type="term" value="F:phosphotransferase activity, for other substituted phosphate groups"/>
    <property type="evidence" value="ECO:0007669"/>
    <property type="project" value="TreeGrafter"/>
</dbReference>